<evidence type="ECO:0000256" key="1">
    <source>
        <dbReference type="ARBA" id="ARBA00006534"/>
    </source>
</evidence>
<organism evidence="5 6">
    <name type="scientific">Svornostia abyssi</name>
    <dbReference type="NCBI Taxonomy" id="2898438"/>
    <lineage>
        <taxon>Bacteria</taxon>
        <taxon>Bacillati</taxon>
        <taxon>Actinomycetota</taxon>
        <taxon>Thermoleophilia</taxon>
        <taxon>Solirubrobacterales</taxon>
        <taxon>Baekduiaceae</taxon>
        <taxon>Svornostia</taxon>
    </lineage>
</organism>
<dbReference type="InterPro" id="IPR005320">
    <property type="entry name" value="Peptidase_S51"/>
</dbReference>
<keyword evidence="2" id="KW-0645">Protease</keyword>
<dbReference type="Proteomes" id="UP001058860">
    <property type="component" value="Chromosome"/>
</dbReference>
<dbReference type="PANTHER" id="PTHR20842:SF0">
    <property type="entry name" value="ALPHA-ASPARTYL DIPEPTIDASE"/>
    <property type="match status" value="1"/>
</dbReference>
<sequence length="247" mass="26588">MVGRLRQIVAFGGGGFSMEAGNPLLDDYVLSLTGKERPKVCFVPTASGDADHYVVRFYRAFSGARCEASHVSLFRRDKGGGIDECVGEHLLNQDLIYVGGGSVISLLGVWKAHGLDEILLEAWDRGIVLCGLSAGSLCWFEQSVTAFHGAPMKVEGLGMLPYSNCVHYDGEPARRTEYHRFLQEGMIPGYAAEDGAALHFIGDDLARVVSSRPKAKAYRVEDTGGEVSEVAIQPTYLGAETLSLAAA</sequence>
<reference evidence="6" key="1">
    <citation type="submission" date="2021-11" db="EMBL/GenBank/DDBJ databases">
        <title>Cultivation dependent microbiological survey of springs from the worlds oldest radium mine currently devoted to the extraction of radon-saturated water.</title>
        <authorList>
            <person name="Kapinusova G."/>
            <person name="Smrhova T."/>
            <person name="Strejcek M."/>
            <person name="Suman J."/>
            <person name="Jani K."/>
            <person name="Pajer P."/>
            <person name="Uhlik O."/>
        </authorList>
    </citation>
    <scope>NUCLEOTIDE SEQUENCE [LARGE SCALE GENOMIC DNA]</scope>
    <source>
        <strain evidence="6">J379</strain>
    </source>
</reference>
<protein>
    <submittedName>
        <fullName evidence="5">Peptidase E</fullName>
    </submittedName>
</protein>
<evidence type="ECO:0000313" key="5">
    <source>
        <dbReference type="EMBL" id="UUY05274.1"/>
    </source>
</evidence>
<evidence type="ECO:0000313" key="6">
    <source>
        <dbReference type="Proteomes" id="UP001058860"/>
    </source>
</evidence>
<evidence type="ECO:0000256" key="2">
    <source>
        <dbReference type="ARBA" id="ARBA00022670"/>
    </source>
</evidence>
<comment type="similarity">
    <text evidence="1">Belongs to the peptidase S51 family.</text>
</comment>
<dbReference type="SUPFAM" id="SSF52317">
    <property type="entry name" value="Class I glutamine amidotransferase-like"/>
    <property type="match status" value="1"/>
</dbReference>
<name>A0ABY5PKS4_9ACTN</name>
<keyword evidence="4" id="KW-0720">Serine protease</keyword>
<dbReference type="RefSeq" id="WP_353865733.1">
    <property type="nucleotide sequence ID" value="NZ_CP088295.1"/>
</dbReference>
<gene>
    <name evidence="5" type="ORF">LRS13_07060</name>
</gene>
<dbReference type="Pfam" id="PF03575">
    <property type="entry name" value="Peptidase_S51"/>
    <property type="match status" value="1"/>
</dbReference>
<dbReference type="InterPro" id="IPR029062">
    <property type="entry name" value="Class_I_gatase-like"/>
</dbReference>
<dbReference type="Gene3D" id="3.40.50.880">
    <property type="match status" value="1"/>
</dbReference>
<evidence type="ECO:0000256" key="3">
    <source>
        <dbReference type="ARBA" id="ARBA00022801"/>
    </source>
</evidence>
<evidence type="ECO:0000256" key="4">
    <source>
        <dbReference type="ARBA" id="ARBA00022825"/>
    </source>
</evidence>
<keyword evidence="3" id="KW-0378">Hydrolase</keyword>
<accession>A0ABY5PKS4</accession>
<dbReference type="PANTHER" id="PTHR20842">
    <property type="entry name" value="PROTEASE S51 ALPHA-ASPARTYL DIPEPTIDASE"/>
    <property type="match status" value="1"/>
</dbReference>
<keyword evidence="6" id="KW-1185">Reference proteome</keyword>
<dbReference type="CDD" id="cd03146">
    <property type="entry name" value="GAT1_Peptidase_E"/>
    <property type="match status" value="1"/>
</dbReference>
<dbReference type="EMBL" id="CP088295">
    <property type="protein sequence ID" value="UUY05274.1"/>
    <property type="molecule type" value="Genomic_DNA"/>
</dbReference>
<proteinExistence type="inferred from homology"/>